<dbReference type="InterPro" id="IPR036291">
    <property type="entry name" value="NAD(P)-bd_dom_sf"/>
</dbReference>
<dbReference type="SUPFAM" id="SSF51735">
    <property type="entry name" value="NAD(P)-binding Rossmann-fold domains"/>
    <property type="match status" value="1"/>
</dbReference>
<dbReference type="PRINTS" id="PR00080">
    <property type="entry name" value="SDRFAMILY"/>
</dbReference>
<name>A0A6A6QI12_9PEZI</name>
<keyword evidence="2" id="KW-0521">NADP</keyword>
<dbReference type="Gene3D" id="3.40.50.720">
    <property type="entry name" value="NAD(P)-binding Rossmann-like Domain"/>
    <property type="match status" value="1"/>
</dbReference>
<comment type="similarity">
    <text evidence="1">Belongs to the short-chain dehydrogenases/reductases (SDR) family.</text>
</comment>
<evidence type="ECO:0000256" key="1">
    <source>
        <dbReference type="ARBA" id="ARBA00006484"/>
    </source>
</evidence>
<dbReference type="CDD" id="cd05233">
    <property type="entry name" value="SDR_c"/>
    <property type="match status" value="1"/>
</dbReference>
<dbReference type="PRINTS" id="PR00081">
    <property type="entry name" value="GDHRDH"/>
</dbReference>
<protein>
    <submittedName>
        <fullName evidence="3">Oxidoreductase UcpA</fullName>
    </submittedName>
</protein>
<dbReference type="FunFam" id="3.40.50.720:FF:000084">
    <property type="entry name" value="Short-chain dehydrogenase reductase"/>
    <property type="match status" value="1"/>
</dbReference>
<organism evidence="3 4">
    <name type="scientific">Lophium mytilinum</name>
    <dbReference type="NCBI Taxonomy" id="390894"/>
    <lineage>
        <taxon>Eukaryota</taxon>
        <taxon>Fungi</taxon>
        <taxon>Dikarya</taxon>
        <taxon>Ascomycota</taxon>
        <taxon>Pezizomycotina</taxon>
        <taxon>Dothideomycetes</taxon>
        <taxon>Pleosporomycetidae</taxon>
        <taxon>Mytilinidiales</taxon>
        <taxon>Mytilinidiaceae</taxon>
        <taxon>Lophium</taxon>
    </lineage>
</organism>
<reference evidence="3" key="1">
    <citation type="journal article" date="2020" name="Stud. Mycol.">
        <title>101 Dothideomycetes genomes: a test case for predicting lifestyles and emergence of pathogens.</title>
        <authorList>
            <person name="Haridas S."/>
            <person name="Albert R."/>
            <person name="Binder M."/>
            <person name="Bloem J."/>
            <person name="Labutti K."/>
            <person name="Salamov A."/>
            <person name="Andreopoulos B."/>
            <person name="Baker S."/>
            <person name="Barry K."/>
            <person name="Bills G."/>
            <person name="Bluhm B."/>
            <person name="Cannon C."/>
            <person name="Castanera R."/>
            <person name="Culley D."/>
            <person name="Daum C."/>
            <person name="Ezra D."/>
            <person name="Gonzalez J."/>
            <person name="Henrissat B."/>
            <person name="Kuo A."/>
            <person name="Liang C."/>
            <person name="Lipzen A."/>
            <person name="Lutzoni F."/>
            <person name="Magnuson J."/>
            <person name="Mondo S."/>
            <person name="Nolan M."/>
            <person name="Ohm R."/>
            <person name="Pangilinan J."/>
            <person name="Park H.-J."/>
            <person name="Ramirez L."/>
            <person name="Alfaro M."/>
            <person name="Sun H."/>
            <person name="Tritt A."/>
            <person name="Yoshinaga Y."/>
            <person name="Zwiers L.-H."/>
            <person name="Turgeon B."/>
            <person name="Goodwin S."/>
            <person name="Spatafora J."/>
            <person name="Crous P."/>
            <person name="Grigoriev I."/>
        </authorList>
    </citation>
    <scope>NUCLEOTIDE SEQUENCE</scope>
    <source>
        <strain evidence="3">CBS 269.34</strain>
    </source>
</reference>
<dbReference type="PANTHER" id="PTHR42760">
    <property type="entry name" value="SHORT-CHAIN DEHYDROGENASES/REDUCTASES FAMILY MEMBER"/>
    <property type="match status" value="1"/>
</dbReference>
<dbReference type="OrthoDB" id="5840532at2759"/>
<dbReference type="InterPro" id="IPR002347">
    <property type="entry name" value="SDR_fam"/>
</dbReference>
<dbReference type="EMBL" id="MU004194">
    <property type="protein sequence ID" value="KAF2492055.1"/>
    <property type="molecule type" value="Genomic_DNA"/>
</dbReference>
<sequence length="268" mass="28155">MSFALKGVAYITGAASGIGQATAYAFARQGVRSFALLDRNPPTETIKTLESLHSSLSIKAIELDVTSEAAVNDSVAATVKEFGCIDYAVNNAGIGGKMALTEDIPLDDFQRVMDVNTKGVWLCQRAQLRQMMTQERPTNPREYRGTIVNMASMYGIVAANANVPSAAYVTSKHACVGLTKADAVTYAAHGIRINAICPGYVATPLVGSSTAEVLSDKSGVMAQELAKVPLGRLALPEEIGDAIAFLSSPASSFMVGSPMIVDGGFTPQ</sequence>
<dbReference type="Pfam" id="PF13561">
    <property type="entry name" value="adh_short_C2"/>
    <property type="match status" value="1"/>
</dbReference>
<dbReference type="GO" id="GO:0016616">
    <property type="term" value="F:oxidoreductase activity, acting on the CH-OH group of donors, NAD or NADP as acceptor"/>
    <property type="evidence" value="ECO:0007669"/>
    <property type="project" value="TreeGrafter"/>
</dbReference>
<evidence type="ECO:0000256" key="2">
    <source>
        <dbReference type="ARBA" id="ARBA00022857"/>
    </source>
</evidence>
<dbReference type="PANTHER" id="PTHR42760:SF124">
    <property type="entry name" value="SHORT-CHAIN DEHYDROGENASE_REDUCTASE"/>
    <property type="match status" value="1"/>
</dbReference>
<evidence type="ECO:0000313" key="4">
    <source>
        <dbReference type="Proteomes" id="UP000799750"/>
    </source>
</evidence>
<dbReference type="Proteomes" id="UP000799750">
    <property type="component" value="Unassembled WGS sequence"/>
</dbReference>
<dbReference type="AlphaFoldDB" id="A0A6A6QI12"/>
<gene>
    <name evidence="3" type="ORF">BU16DRAFT_102195</name>
</gene>
<evidence type="ECO:0000313" key="3">
    <source>
        <dbReference type="EMBL" id="KAF2492055.1"/>
    </source>
</evidence>
<accession>A0A6A6QI12</accession>
<keyword evidence="4" id="KW-1185">Reference proteome</keyword>
<proteinExistence type="inferred from homology"/>